<protein>
    <recommendedName>
        <fullName evidence="6">Small ribosomal subunit protein mS33</fullName>
    </recommendedName>
</protein>
<comment type="subcellular location">
    <subcellularLocation>
        <location evidence="1">Mitochondrion</location>
    </subcellularLocation>
</comment>
<comment type="similarity">
    <text evidence="2">Belongs to the mitochondrion-specific ribosomal protein mS33 family.</text>
</comment>
<name>A0A0C3FSZ6_PILCF</name>
<evidence type="ECO:0000256" key="1">
    <source>
        <dbReference type="ARBA" id="ARBA00004173"/>
    </source>
</evidence>
<sequence length="109" mass="12333">MASIACSRINAINRLRCSIFQTSYNPTSVRTGAKYLRARLRGPSMVKYYPKEISIAKLIKEFPAMGWVNHAEEQRLQDLANLKARGKGAPKKTKKGEPSRRAKRKRKSG</sequence>
<evidence type="ECO:0000256" key="2">
    <source>
        <dbReference type="ARBA" id="ARBA00008970"/>
    </source>
</evidence>
<dbReference type="OrthoDB" id="2257454at2759"/>
<dbReference type="HOGENOM" id="CLU_150777_0_1_1"/>
<organism evidence="8 9">
    <name type="scientific">Piloderma croceum (strain F 1598)</name>
    <dbReference type="NCBI Taxonomy" id="765440"/>
    <lineage>
        <taxon>Eukaryota</taxon>
        <taxon>Fungi</taxon>
        <taxon>Dikarya</taxon>
        <taxon>Basidiomycota</taxon>
        <taxon>Agaricomycotina</taxon>
        <taxon>Agaricomycetes</taxon>
        <taxon>Agaricomycetidae</taxon>
        <taxon>Atheliales</taxon>
        <taxon>Atheliaceae</taxon>
        <taxon>Piloderma</taxon>
    </lineage>
</organism>
<gene>
    <name evidence="8" type="ORF">PILCRDRAFT_272428</name>
</gene>
<dbReference type="InParanoid" id="A0A0C3FSZ6"/>
<dbReference type="STRING" id="765440.A0A0C3FSZ6"/>
<proteinExistence type="inferred from homology"/>
<dbReference type="GO" id="GO:1990904">
    <property type="term" value="C:ribonucleoprotein complex"/>
    <property type="evidence" value="ECO:0007669"/>
    <property type="project" value="UniProtKB-KW"/>
</dbReference>
<evidence type="ECO:0000256" key="7">
    <source>
        <dbReference type="SAM" id="MobiDB-lite"/>
    </source>
</evidence>
<dbReference type="PANTHER" id="PTHR13362">
    <property type="entry name" value="MITOCHONDRIAL RIBOSOMAL PROTEIN S33"/>
    <property type="match status" value="1"/>
</dbReference>
<feature type="compositionally biased region" description="Basic residues" evidence="7">
    <location>
        <begin position="84"/>
        <end position="94"/>
    </location>
</feature>
<dbReference type="PANTHER" id="PTHR13362:SF2">
    <property type="entry name" value="SMALL RIBOSOMAL SUBUNIT PROTEIN MS33"/>
    <property type="match status" value="1"/>
</dbReference>
<dbReference type="InterPro" id="IPR013219">
    <property type="entry name" value="Ribosomal_mS33"/>
</dbReference>
<evidence type="ECO:0000256" key="3">
    <source>
        <dbReference type="ARBA" id="ARBA00022980"/>
    </source>
</evidence>
<dbReference type="GO" id="GO:0005739">
    <property type="term" value="C:mitochondrion"/>
    <property type="evidence" value="ECO:0007669"/>
    <property type="project" value="UniProtKB-SubCell"/>
</dbReference>
<accession>A0A0C3FSZ6</accession>
<evidence type="ECO:0000256" key="6">
    <source>
        <dbReference type="ARBA" id="ARBA00035132"/>
    </source>
</evidence>
<keyword evidence="3" id="KW-0689">Ribosomal protein</keyword>
<dbReference type="Pfam" id="PF08293">
    <property type="entry name" value="MRP-S33"/>
    <property type="match status" value="1"/>
</dbReference>
<reference evidence="8 9" key="1">
    <citation type="submission" date="2014-04" db="EMBL/GenBank/DDBJ databases">
        <authorList>
            <consortium name="DOE Joint Genome Institute"/>
            <person name="Kuo A."/>
            <person name="Tarkka M."/>
            <person name="Buscot F."/>
            <person name="Kohler A."/>
            <person name="Nagy L.G."/>
            <person name="Floudas D."/>
            <person name="Copeland A."/>
            <person name="Barry K.W."/>
            <person name="Cichocki N."/>
            <person name="Veneault-Fourrey C."/>
            <person name="LaButti K."/>
            <person name="Lindquist E.A."/>
            <person name="Lipzen A."/>
            <person name="Lundell T."/>
            <person name="Morin E."/>
            <person name="Murat C."/>
            <person name="Sun H."/>
            <person name="Tunlid A."/>
            <person name="Henrissat B."/>
            <person name="Grigoriev I.V."/>
            <person name="Hibbett D.S."/>
            <person name="Martin F."/>
            <person name="Nordberg H.P."/>
            <person name="Cantor M.N."/>
            <person name="Hua S.X."/>
        </authorList>
    </citation>
    <scope>NUCLEOTIDE SEQUENCE [LARGE SCALE GENOMIC DNA]</scope>
    <source>
        <strain evidence="8 9">F 1598</strain>
    </source>
</reference>
<evidence type="ECO:0000313" key="9">
    <source>
        <dbReference type="Proteomes" id="UP000054166"/>
    </source>
</evidence>
<keyword evidence="9" id="KW-1185">Reference proteome</keyword>
<feature type="region of interest" description="Disordered" evidence="7">
    <location>
        <begin position="81"/>
        <end position="109"/>
    </location>
</feature>
<dbReference type="GO" id="GO:0005840">
    <property type="term" value="C:ribosome"/>
    <property type="evidence" value="ECO:0007669"/>
    <property type="project" value="UniProtKB-KW"/>
</dbReference>
<dbReference type="AlphaFoldDB" id="A0A0C3FSZ6"/>
<keyword evidence="4" id="KW-0496">Mitochondrion</keyword>
<reference evidence="9" key="2">
    <citation type="submission" date="2015-01" db="EMBL/GenBank/DDBJ databases">
        <title>Evolutionary Origins and Diversification of the Mycorrhizal Mutualists.</title>
        <authorList>
            <consortium name="DOE Joint Genome Institute"/>
            <consortium name="Mycorrhizal Genomics Consortium"/>
            <person name="Kohler A."/>
            <person name="Kuo A."/>
            <person name="Nagy L.G."/>
            <person name="Floudas D."/>
            <person name="Copeland A."/>
            <person name="Barry K.W."/>
            <person name="Cichocki N."/>
            <person name="Veneault-Fourrey C."/>
            <person name="LaButti K."/>
            <person name="Lindquist E.A."/>
            <person name="Lipzen A."/>
            <person name="Lundell T."/>
            <person name="Morin E."/>
            <person name="Murat C."/>
            <person name="Riley R."/>
            <person name="Ohm R."/>
            <person name="Sun H."/>
            <person name="Tunlid A."/>
            <person name="Henrissat B."/>
            <person name="Grigoriev I.V."/>
            <person name="Hibbett D.S."/>
            <person name="Martin F."/>
        </authorList>
    </citation>
    <scope>NUCLEOTIDE SEQUENCE [LARGE SCALE GENOMIC DNA]</scope>
    <source>
        <strain evidence="9">F 1598</strain>
    </source>
</reference>
<dbReference type="Proteomes" id="UP000054166">
    <property type="component" value="Unassembled WGS sequence"/>
</dbReference>
<evidence type="ECO:0000313" key="8">
    <source>
        <dbReference type="EMBL" id="KIM87335.1"/>
    </source>
</evidence>
<dbReference type="EMBL" id="KN832979">
    <property type="protein sequence ID" value="KIM87335.1"/>
    <property type="molecule type" value="Genomic_DNA"/>
</dbReference>
<keyword evidence="5" id="KW-0687">Ribonucleoprotein</keyword>
<evidence type="ECO:0000256" key="4">
    <source>
        <dbReference type="ARBA" id="ARBA00023128"/>
    </source>
</evidence>
<evidence type="ECO:0000256" key="5">
    <source>
        <dbReference type="ARBA" id="ARBA00023274"/>
    </source>
</evidence>